<comment type="caution">
    <text evidence="1">The sequence shown here is derived from an EMBL/GenBank/DDBJ whole genome shotgun (WGS) entry which is preliminary data.</text>
</comment>
<dbReference type="AlphaFoldDB" id="A0AAE0VUD9"/>
<sequence length="84" mass="9676">MKECNQKHKPELHQGKEKQLTAMQKNRVNGKHGGGLAIYAHDYLPSSYLVNPTPFPEYPETFETETIFSNTKKSQFALYNVYDP</sequence>
<name>A0AAE0VUD9_9BIVA</name>
<evidence type="ECO:0000313" key="1">
    <source>
        <dbReference type="EMBL" id="KAK3589517.1"/>
    </source>
</evidence>
<reference evidence="1" key="1">
    <citation type="journal article" date="2021" name="Genome Biol. Evol.">
        <title>A High-Quality Reference Genome for a Parasitic Bivalve with Doubly Uniparental Inheritance (Bivalvia: Unionida).</title>
        <authorList>
            <person name="Smith C.H."/>
        </authorList>
    </citation>
    <scope>NUCLEOTIDE SEQUENCE</scope>
    <source>
        <strain evidence="1">CHS0354</strain>
    </source>
</reference>
<gene>
    <name evidence="1" type="ORF">CHS0354_041639</name>
</gene>
<proteinExistence type="predicted"/>
<reference evidence="1" key="3">
    <citation type="submission" date="2023-05" db="EMBL/GenBank/DDBJ databases">
        <authorList>
            <person name="Smith C.H."/>
        </authorList>
    </citation>
    <scope>NUCLEOTIDE SEQUENCE</scope>
    <source>
        <strain evidence="1">CHS0354</strain>
        <tissue evidence="1">Mantle</tissue>
    </source>
</reference>
<organism evidence="1 2">
    <name type="scientific">Potamilus streckersoni</name>
    <dbReference type="NCBI Taxonomy" id="2493646"/>
    <lineage>
        <taxon>Eukaryota</taxon>
        <taxon>Metazoa</taxon>
        <taxon>Spiralia</taxon>
        <taxon>Lophotrochozoa</taxon>
        <taxon>Mollusca</taxon>
        <taxon>Bivalvia</taxon>
        <taxon>Autobranchia</taxon>
        <taxon>Heteroconchia</taxon>
        <taxon>Palaeoheterodonta</taxon>
        <taxon>Unionida</taxon>
        <taxon>Unionoidea</taxon>
        <taxon>Unionidae</taxon>
        <taxon>Ambleminae</taxon>
        <taxon>Lampsilini</taxon>
        <taxon>Potamilus</taxon>
    </lineage>
</organism>
<dbReference type="EMBL" id="JAEAOA010002349">
    <property type="protein sequence ID" value="KAK3589517.1"/>
    <property type="molecule type" value="Genomic_DNA"/>
</dbReference>
<protein>
    <submittedName>
        <fullName evidence="1">Uncharacterized protein</fullName>
    </submittedName>
</protein>
<evidence type="ECO:0000313" key="2">
    <source>
        <dbReference type="Proteomes" id="UP001195483"/>
    </source>
</evidence>
<dbReference type="Proteomes" id="UP001195483">
    <property type="component" value="Unassembled WGS sequence"/>
</dbReference>
<feature type="non-terminal residue" evidence="1">
    <location>
        <position position="1"/>
    </location>
</feature>
<accession>A0AAE0VUD9</accession>
<keyword evidence="2" id="KW-1185">Reference proteome</keyword>
<reference evidence="1" key="2">
    <citation type="journal article" date="2021" name="Genome Biol. Evol.">
        <title>Developing a high-quality reference genome for a parasitic bivalve with doubly uniparental inheritance (Bivalvia: Unionida).</title>
        <authorList>
            <person name="Smith C.H."/>
        </authorList>
    </citation>
    <scope>NUCLEOTIDE SEQUENCE</scope>
    <source>
        <strain evidence="1">CHS0354</strain>
        <tissue evidence="1">Mantle</tissue>
    </source>
</reference>